<accession>A0A2M7WXS6</accession>
<organism evidence="2 3">
    <name type="scientific">candidate division WWE3 bacterium CG_4_9_14_3_um_filter_43_9</name>
    <dbReference type="NCBI Taxonomy" id="1975082"/>
    <lineage>
        <taxon>Bacteria</taxon>
        <taxon>Katanobacteria</taxon>
    </lineage>
</organism>
<sequence>TANFSQVLSPVQMLTLALVSTFYVPCIATIAVLKKEFGWKRALGIALFEIIFAITLGGIVSRILTAINIQ</sequence>
<name>A0A2M7WXS6_UNCKA</name>
<feature type="transmembrane region" description="Helical" evidence="1">
    <location>
        <begin position="12"/>
        <end position="33"/>
    </location>
</feature>
<proteinExistence type="predicted"/>
<evidence type="ECO:0000313" key="2">
    <source>
        <dbReference type="EMBL" id="PJA37683.1"/>
    </source>
</evidence>
<gene>
    <name evidence="2" type="ORF">CO181_02505</name>
</gene>
<dbReference type="AlphaFoldDB" id="A0A2M7WXS6"/>
<keyword evidence="1" id="KW-0472">Membrane</keyword>
<comment type="caution">
    <text evidence="2">The sequence shown here is derived from an EMBL/GenBank/DDBJ whole genome shotgun (WGS) entry which is preliminary data.</text>
</comment>
<protein>
    <submittedName>
        <fullName evidence="2">Ferrous iron transport protein B</fullName>
    </submittedName>
</protein>
<dbReference type="EMBL" id="PFXB01000069">
    <property type="protein sequence ID" value="PJA37683.1"/>
    <property type="molecule type" value="Genomic_DNA"/>
</dbReference>
<reference evidence="3" key="1">
    <citation type="submission" date="2017-09" db="EMBL/GenBank/DDBJ databases">
        <title>Depth-based differentiation of microbial function through sediment-hosted aquifers and enrichment of novel symbionts in the deep terrestrial subsurface.</title>
        <authorList>
            <person name="Probst A.J."/>
            <person name="Ladd B."/>
            <person name="Jarett J.K."/>
            <person name="Geller-Mcgrath D.E."/>
            <person name="Sieber C.M.K."/>
            <person name="Emerson J.B."/>
            <person name="Anantharaman K."/>
            <person name="Thomas B.C."/>
            <person name="Malmstrom R."/>
            <person name="Stieglmeier M."/>
            <person name="Klingl A."/>
            <person name="Woyke T."/>
            <person name="Ryan C.M."/>
            <person name="Banfield J.F."/>
        </authorList>
    </citation>
    <scope>NUCLEOTIDE SEQUENCE [LARGE SCALE GENOMIC DNA]</scope>
</reference>
<feature type="non-terminal residue" evidence="2">
    <location>
        <position position="1"/>
    </location>
</feature>
<feature type="transmembrane region" description="Helical" evidence="1">
    <location>
        <begin position="45"/>
        <end position="67"/>
    </location>
</feature>
<keyword evidence="1" id="KW-1133">Transmembrane helix</keyword>
<keyword evidence="1" id="KW-0812">Transmembrane</keyword>
<evidence type="ECO:0000256" key="1">
    <source>
        <dbReference type="SAM" id="Phobius"/>
    </source>
</evidence>
<evidence type="ECO:0000313" key="3">
    <source>
        <dbReference type="Proteomes" id="UP000230538"/>
    </source>
</evidence>
<dbReference type="Proteomes" id="UP000230538">
    <property type="component" value="Unassembled WGS sequence"/>
</dbReference>